<dbReference type="InterPro" id="IPR011990">
    <property type="entry name" value="TPR-like_helical_dom_sf"/>
</dbReference>
<evidence type="ECO:0000313" key="4">
    <source>
        <dbReference type="EMBL" id="GMI17814.1"/>
    </source>
</evidence>
<accession>A0A9W7FRR6</accession>
<comment type="caution">
    <text evidence="4">The sequence shown here is derived from an EMBL/GenBank/DDBJ whole genome shotgun (WGS) entry which is preliminary data.</text>
</comment>
<reference evidence="5" key="1">
    <citation type="journal article" date="2023" name="Commun. Biol.">
        <title>Genome analysis of Parmales, the sister group of diatoms, reveals the evolutionary specialization of diatoms from phago-mixotrophs to photoautotrophs.</title>
        <authorList>
            <person name="Ban H."/>
            <person name="Sato S."/>
            <person name="Yoshikawa S."/>
            <person name="Yamada K."/>
            <person name="Nakamura Y."/>
            <person name="Ichinomiya M."/>
            <person name="Sato N."/>
            <person name="Blanc-Mathieu R."/>
            <person name="Endo H."/>
            <person name="Kuwata A."/>
            <person name="Ogata H."/>
        </authorList>
    </citation>
    <scope>NUCLEOTIDE SEQUENCE [LARGE SCALE GENOMIC DNA]</scope>
    <source>
        <strain evidence="5">NIES 3700</strain>
    </source>
</reference>
<dbReference type="SUPFAM" id="SSF48452">
    <property type="entry name" value="TPR-like"/>
    <property type="match status" value="1"/>
</dbReference>
<dbReference type="PANTHER" id="PTHR44858">
    <property type="entry name" value="TETRATRICOPEPTIDE REPEAT PROTEIN 6"/>
    <property type="match status" value="1"/>
</dbReference>
<dbReference type="InterPro" id="IPR019734">
    <property type="entry name" value="TPR_rpt"/>
</dbReference>
<dbReference type="Proteomes" id="UP001165122">
    <property type="component" value="Unassembled WGS sequence"/>
</dbReference>
<keyword evidence="1" id="KW-0677">Repeat</keyword>
<dbReference type="SMART" id="SM00028">
    <property type="entry name" value="TPR"/>
    <property type="match status" value="3"/>
</dbReference>
<feature type="compositionally biased region" description="Basic residues" evidence="3">
    <location>
        <begin position="119"/>
        <end position="130"/>
    </location>
</feature>
<feature type="compositionally biased region" description="Low complexity" evidence="3">
    <location>
        <begin position="146"/>
        <end position="157"/>
    </location>
</feature>
<evidence type="ECO:0000256" key="1">
    <source>
        <dbReference type="ARBA" id="ARBA00022737"/>
    </source>
</evidence>
<keyword evidence="5" id="KW-1185">Reference proteome</keyword>
<keyword evidence="2" id="KW-0802">TPR repeat</keyword>
<feature type="region of interest" description="Disordered" evidence="3">
    <location>
        <begin position="24"/>
        <end position="58"/>
    </location>
</feature>
<feature type="region of interest" description="Disordered" evidence="3">
    <location>
        <begin position="71"/>
        <end position="90"/>
    </location>
</feature>
<proteinExistence type="predicted"/>
<name>A0A9W7FRR6_9STRA</name>
<dbReference type="AlphaFoldDB" id="A0A9W7FRR6"/>
<dbReference type="Gene3D" id="1.25.40.10">
    <property type="entry name" value="Tetratricopeptide repeat domain"/>
    <property type="match status" value="2"/>
</dbReference>
<organism evidence="4 5">
    <name type="scientific">Triparma laevis f. longispina</name>
    <dbReference type="NCBI Taxonomy" id="1714387"/>
    <lineage>
        <taxon>Eukaryota</taxon>
        <taxon>Sar</taxon>
        <taxon>Stramenopiles</taxon>
        <taxon>Ochrophyta</taxon>
        <taxon>Bolidophyceae</taxon>
        <taxon>Parmales</taxon>
        <taxon>Triparmaceae</taxon>
        <taxon>Triparma</taxon>
    </lineage>
</organism>
<dbReference type="InterPro" id="IPR050498">
    <property type="entry name" value="Ycf3"/>
</dbReference>
<dbReference type="PANTHER" id="PTHR44858:SF1">
    <property type="entry name" value="UDP-N-ACETYLGLUCOSAMINE--PEPTIDE N-ACETYLGLUCOSAMINYLTRANSFERASE SPINDLY-RELATED"/>
    <property type="match status" value="1"/>
</dbReference>
<feature type="region of interest" description="Disordered" evidence="3">
    <location>
        <begin position="109"/>
        <end position="231"/>
    </location>
</feature>
<gene>
    <name evidence="4" type="ORF">TrLO_g1776</name>
</gene>
<protein>
    <submittedName>
        <fullName evidence="4">Uncharacterized protein</fullName>
    </submittedName>
</protein>
<dbReference type="OrthoDB" id="2121326at2759"/>
<feature type="compositionally biased region" description="Polar residues" evidence="3">
    <location>
        <begin position="74"/>
        <end position="90"/>
    </location>
</feature>
<evidence type="ECO:0000256" key="3">
    <source>
        <dbReference type="SAM" id="MobiDB-lite"/>
    </source>
</evidence>
<feature type="compositionally biased region" description="Low complexity" evidence="3">
    <location>
        <begin position="28"/>
        <end position="45"/>
    </location>
</feature>
<sequence length="524" mass="57966">METPQPLHVVVDFKPSIVSSFVASHTVNPSTQSQSQSRSQNPTSTISSPTHHDPSLTSKITFDSYVTQEKLRRSTSSFRPASAGPTGSVSLARSSASFKMSTQHIVLDVPTPGTLVGRERKHRTHTKNRRPMSAPSTRSKPLHPKPTSATPNTNTNTPPTPTSRPRPVSASNTTRNSKQQDTHHIVAFGSTTSKLPPPRPQSSPIYLKSTHPSQKSLGHKIHDANSAPPSWQKKKIACNPAISSRVKLSDRLKRAQQFGESLQQIETAMDMAKADAIGQGRMSPETIAYNETPELKALNIRRVTTLLQQKSFKEALDVCNDAIELVDSTSVPDPKFYAFRGAAHLGLGSFHNAERDCEVAYNLDPTLSQALFWVASARRALNNWKGVIKATNKVIVAEPHHSASWALRCEAKRKLGLWKSVLKDTTAFVKFDSKNGAAHCARAEALMHVGKLAEAEKSATNGIKYDPSISMLYQIRGEARYQLRRYKLSLSDFHDYAQLERIKNNAPFTPPSYAIWKSNRSRPW</sequence>
<evidence type="ECO:0000256" key="2">
    <source>
        <dbReference type="ARBA" id="ARBA00022803"/>
    </source>
</evidence>
<dbReference type="EMBL" id="BRXW01000307">
    <property type="protein sequence ID" value="GMI17814.1"/>
    <property type="molecule type" value="Genomic_DNA"/>
</dbReference>
<evidence type="ECO:0000313" key="5">
    <source>
        <dbReference type="Proteomes" id="UP001165122"/>
    </source>
</evidence>